<dbReference type="InterPro" id="IPR003593">
    <property type="entry name" value="AAA+_ATPase"/>
</dbReference>
<dbReference type="PANTHER" id="PTHR42939">
    <property type="entry name" value="ABC TRANSPORTER ATP-BINDING PROTEIN ALBC-RELATED"/>
    <property type="match status" value="1"/>
</dbReference>
<dbReference type="InterPro" id="IPR027417">
    <property type="entry name" value="P-loop_NTPase"/>
</dbReference>
<dbReference type="PROSITE" id="PS00211">
    <property type="entry name" value="ABC_TRANSPORTER_1"/>
    <property type="match status" value="1"/>
</dbReference>
<evidence type="ECO:0000313" key="6">
    <source>
        <dbReference type="Proteomes" id="UP000069526"/>
    </source>
</evidence>
<evidence type="ECO:0000256" key="3">
    <source>
        <dbReference type="ARBA" id="ARBA00022840"/>
    </source>
</evidence>
<keyword evidence="2" id="KW-0547">Nucleotide-binding</keyword>
<keyword evidence="3 5" id="KW-0067">ATP-binding</keyword>
<dbReference type="EMBL" id="FIJK01000004">
    <property type="protein sequence ID" value="CYW05568.1"/>
    <property type="molecule type" value="Genomic_DNA"/>
</dbReference>
<dbReference type="CDD" id="cd03230">
    <property type="entry name" value="ABC_DR_subfamily_A"/>
    <property type="match status" value="1"/>
</dbReference>
<dbReference type="InterPro" id="IPR051782">
    <property type="entry name" value="ABC_Transporter_VariousFunc"/>
</dbReference>
<sequence length="300" mass="33763">MLVVKIDQFSYGKKLIFKDIHMEVPSSKIIGLVAPNGTGKSTLVRIISGHITGSGIEVNYHGKSYQKDKQYMRQQIVKMPDQADLYDELTGLQHLEFYAAMWGVDVTYPQEIVTVLNMGTYIHKKVGTYSLGMRQRLCFALVVVTQASYMLLDEVMNGLDPDNVEMISSLLKDLRAQGKTMLIASHLLDNLDSIADSIYFIKDGHFSVVYHPQEQALETVLLSFSSKNVVQEFLALKPHFTCVNNEECQATIQLDELGGSLSDFLDWASRNLDDVREIKVGRKGSYLIYKELYGTEEEGG</sequence>
<evidence type="ECO:0000259" key="4">
    <source>
        <dbReference type="PROSITE" id="PS50893"/>
    </source>
</evidence>
<dbReference type="InterPro" id="IPR003439">
    <property type="entry name" value="ABC_transporter-like_ATP-bd"/>
</dbReference>
<gene>
    <name evidence="5" type="primary">srtF_1</name>
    <name evidence="5" type="ORF">ERS132539_00348</name>
</gene>
<feature type="domain" description="ABC transporter" evidence="4">
    <location>
        <begin position="1"/>
        <end position="228"/>
    </location>
</feature>
<name>A0A0Z8MAX3_STRSU</name>
<dbReference type="RefSeq" id="WP_024398799.1">
    <property type="nucleotide sequence ID" value="NZ_CEIH01000153.1"/>
</dbReference>
<dbReference type="Proteomes" id="UP000069526">
    <property type="component" value="Unassembled WGS sequence"/>
</dbReference>
<dbReference type="PROSITE" id="PS50893">
    <property type="entry name" value="ABC_TRANSPORTER_2"/>
    <property type="match status" value="1"/>
</dbReference>
<dbReference type="SUPFAM" id="SSF52540">
    <property type="entry name" value="P-loop containing nucleoside triphosphate hydrolases"/>
    <property type="match status" value="1"/>
</dbReference>
<protein>
    <submittedName>
        <fullName evidence="5">Lantibiotic ABC transporter ATP-binding protein</fullName>
        <ecNumber evidence="5">3.6.3.-</ecNumber>
    </submittedName>
</protein>
<proteinExistence type="predicted"/>
<evidence type="ECO:0000313" key="5">
    <source>
        <dbReference type="EMBL" id="CYW05568.1"/>
    </source>
</evidence>
<dbReference type="Pfam" id="PF00005">
    <property type="entry name" value="ABC_tran"/>
    <property type="match status" value="1"/>
</dbReference>
<dbReference type="Gene3D" id="3.40.50.300">
    <property type="entry name" value="P-loop containing nucleotide triphosphate hydrolases"/>
    <property type="match status" value="1"/>
</dbReference>
<dbReference type="GO" id="GO:0005524">
    <property type="term" value="F:ATP binding"/>
    <property type="evidence" value="ECO:0007669"/>
    <property type="project" value="UniProtKB-KW"/>
</dbReference>
<dbReference type="InterPro" id="IPR017871">
    <property type="entry name" value="ABC_transporter-like_CS"/>
</dbReference>
<dbReference type="PANTHER" id="PTHR42939:SF1">
    <property type="entry name" value="ABC TRANSPORTER ATP-BINDING PROTEIN ALBC-RELATED"/>
    <property type="match status" value="1"/>
</dbReference>
<dbReference type="SMART" id="SM00382">
    <property type="entry name" value="AAA"/>
    <property type="match status" value="1"/>
</dbReference>
<dbReference type="EC" id="3.6.3.-" evidence="5"/>
<accession>A0A0Z8MAX3</accession>
<reference evidence="5 6" key="1">
    <citation type="submission" date="2016-02" db="EMBL/GenBank/DDBJ databases">
        <authorList>
            <consortium name="Pathogen Informatics"/>
        </authorList>
    </citation>
    <scope>NUCLEOTIDE SEQUENCE [LARGE SCALE GENOMIC DNA]</scope>
    <source>
        <strain evidence="5 6">SS1013</strain>
    </source>
</reference>
<keyword evidence="1" id="KW-0813">Transport</keyword>
<keyword evidence="5" id="KW-0378">Hydrolase</keyword>
<evidence type="ECO:0000256" key="1">
    <source>
        <dbReference type="ARBA" id="ARBA00022448"/>
    </source>
</evidence>
<dbReference type="AlphaFoldDB" id="A0A0Z8MAX3"/>
<evidence type="ECO:0000256" key="2">
    <source>
        <dbReference type="ARBA" id="ARBA00022741"/>
    </source>
</evidence>
<dbReference type="GO" id="GO:0016887">
    <property type="term" value="F:ATP hydrolysis activity"/>
    <property type="evidence" value="ECO:0007669"/>
    <property type="project" value="InterPro"/>
</dbReference>
<organism evidence="5 6">
    <name type="scientific">Streptococcus suis</name>
    <dbReference type="NCBI Taxonomy" id="1307"/>
    <lineage>
        <taxon>Bacteria</taxon>
        <taxon>Bacillati</taxon>
        <taxon>Bacillota</taxon>
        <taxon>Bacilli</taxon>
        <taxon>Lactobacillales</taxon>
        <taxon>Streptococcaceae</taxon>
        <taxon>Streptococcus</taxon>
    </lineage>
</organism>